<dbReference type="SUPFAM" id="SSF102114">
    <property type="entry name" value="Radical SAM enzymes"/>
    <property type="match status" value="1"/>
</dbReference>
<dbReference type="PANTHER" id="PTHR30352">
    <property type="entry name" value="PYRUVATE FORMATE-LYASE-ACTIVATING ENZYME"/>
    <property type="match status" value="1"/>
</dbReference>
<dbReference type="GO" id="GO:0046872">
    <property type="term" value="F:metal ion binding"/>
    <property type="evidence" value="ECO:0007669"/>
    <property type="project" value="UniProtKB-KW"/>
</dbReference>
<proteinExistence type="predicted"/>
<dbReference type="InterPro" id="IPR034457">
    <property type="entry name" value="Organic_radical-activating"/>
</dbReference>
<evidence type="ECO:0000256" key="5">
    <source>
        <dbReference type="ARBA" id="ARBA00023004"/>
    </source>
</evidence>
<protein>
    <submittedName>
        <fullName evidence="8">Radical SAM domain protein</fullName>
        <ecNumber evidence="8">1.97.1.4</ecNumber>
    </submittedName>
</protein>
<evidence type="ECO:0000256" key="3">
    <source>
        <dbReference type="ARBA" id="ARBA00022691"/>
    </source>
</evidence>
<name>E7RS83_9BACT</name>
<evidence type="ECO:0000313" key="9">
    <source>
        <dbReference type="Proteomes" id="UP000005580"/>
    </source>
</evidence>
<dbReference type="InterPro" id="IPR058240">
    <property type="entry name" value="rSAM_sf"/>
</dbReference>
<evidence type="ECO:0000256" key="1">
    <source>
        <dbReference type="ARBA" id="ARBA00001966"/>
    </source>
</evidence>
<dbReference type="SFLD" id="SFLDS00029">
    <property type="entry name" value="Radical_SAM"/>
    <property type="match status" value="1"/>
</dbReference>
<dbReference type="GO" id="GO:0043365">
    <property type="term" value="F:[formate-C-acetyltransferase]-activating enzyme activity"/>
    <property type="evidence" value="ECO:0007669"/>
    <property type="project" value="UniProtKB-EC"/>
</dbReference>
<dbReference type="InterPro" id="IPR007197">
    <property type="entry name" value="rSAM"/>
</dbReference>
<evidence type="ECO:0000313" key="8">
    <source>
        <dbReference type="EMBL" id="EFZ36084.1"/>
    </source>
</evidence>
<gene>
    <name evidence="8" type="ORF">HMPREF0663_12151</name>
</gene>
<dbReference type="EMBL" id="AEPE02000006">
    <property type="protein sequence ID" value="EFZ36084.1"/>
    <property type="molecule type" value="Genomic_DNA"/>
</dbReference>
<dbReference type="STRING" id="28134.SAMN05444288_2248"/>
<dbReference type="Proteomes" id="UP000005580">
    <property type="component" value="Unassembled WGS sequence"/>
</dbReference>
<keyword evidence="6" id="KW-0411">Iron-sulfur</keyword>
<dbReference type="Gene3D" id="3.20.20.70">
    <property type="entry name" value="Aldolase class I"/>
    <property type="match status" value="1"/>
</dbReference>
<dbReference type="Pfam" id="PF04055">
    <property type="entry name" value="Radical_SAM"/>
    <property type="match status" value="1"/>
</dbReference>
<dbReference type="RefSeq" id="WP_004370365.1">
    <property type="nucleotide sequence ID" value="NZ_GL833119.1"/>
</dbReference>
<comment type="cofactor">
    <cofactor evidence="1">
        <name>[4Fe-4S] cluster</name>
        <dbReference type="ChEBI" id="CHEBI:49883"/>
    </cofactor>
</comment>
<evidence type="ECO:0000256" key="2">
    <source>
        <dbReference type="ARBA" id="ARBA00022485"/>
    </source>
</evidence>
<organism evidence="8 9">
    <name type="scientific">Hoylesella oralis ATCC 33269</name>
    <dbReference type="NCBI Taxonomy" id="873533"/>
    <lineage>
        <taxon>Bacteria</taxon>
        <taxon>Pseudomonadati</taxon>
        <taxon>Bacteroidota</taxon>
        <taxon>Bacteroidia</taxon>
        <taxon>Bacteroidales</taxon>
        <taxon>Prevotellaceae</taxon>
        <taxon>Hoylesella</taxon>
    </lineage>
</organism>
<sequence>MDGRNNTVRTYEMEPLIGIDRHRLTTDGIGVTTLVAFHGCPLRCKFCLNEQCLAPEGIWEYYTTKQLLEAVMVDNMYFLATGGGITFGGGEPLLRSHFIKEFCILMPKTWHITLETSLNVPLKHLQEVAPFIGNYIVDIKDMDAEVYKSYTTLSNIRVKDNLRWLVAQGMADRVTVRIPLIPDHNDDAFRNKSEHELRDMGYLSFDKFDYIRKN</sequence>
<evidence type="ECO:0000256" key="4">
    <source>
        <dbReference type="ARBA" id="ARBA00022723"/>
    </source>
</evidence>
<dbReference type="InterPro" id="IPR013785">
    <property type="entry name" value="Aldolase_TIM"/>
</dbReference>
<keyword evidence="2" id="KW-0004">4Fe-4S</keyword>
<dbReference type="PANTHER" id="PTHR30352:SF4">
    <property type="entry name" value="PYRUVATE FORMATE-LYASE 2-ACTIVATING ENZYME"/>
    <property type="match status" value="1"/>
</dbReference>
<reference evidence="8" key="1">
    <citation type="submission" date="2011-01" db="EMBL/GenBank/DDBJ databases">
        <authorList>
            <person name="Muzny D."/>
            <person name="Qin X."/>
            <person name="Buhay C."/>
            <person name="Dugan-Rocha S."/>
            <person name="Ding Y."/>
            <person name="Chen G."/>
            <person name="Hawes A."/>
            <person name="Holder M."/>
            <person name="Jhangiani S."/>
            <person name="Johnson A."/>
            <person name="Khan Z."/>
            <person name="Li Z."/>
            <person name="Liu W."/>
            <person name="Liu X."/>
            <person name="Perez L."/>
            <person name="Shen H."/>
            <person name="Wang Q."/>
            <person name="Watt J."/>
            <person name="Xi L."/>
            <person name="Xin Y."/>
            <person name="Zhou J."/>
            <person name="Deng J."/>
            <person name="Jiang H."/>
            <person name="Liu Y."/>
            <person name="Qu J."/>
            <person name="Song X.-Z."/>
            <person name="Zhang L."/>
            <person name="Villasana D."/>
            <person name="Johnson A."/>
            <person name="Liu J."/>
            <person name="Liyanage D."/>
            <person name="Lorensuhewa L."/>
            <person name="Robinson T."/>
            <person name="Song A."/>
            <person name="Song B.-B."/>
            <person name="Dinh H."/>
            <person name="Thornton R."/>
            <person name="Coyle M."/>
            <person name="Francisco L."/>
            <person name="Jackson L."/>
            <person name="Javaid M."/>
            <person name="Korchina V."/>
            <person name="Kovar C."/>
            <person name="Mata R."/>
            <person name="Mathew T."/>
            <person name="Ngo R."/>
            <person name="Nguyen L."/>
            <person name="Nguyen N."/>
            <person name="Okwuonu G."/>
            <person name="Ongeri F."/>
            <person name="Pham C."/>
            <person name="Simmons D."/>
            <person name="Wilczek-Boney K."/>
            <person name="Hale W."/>
            <person name="Jakkamsetti A."/>
            <person name="Pham P."/>
            <person name="Ruth R."/>
            <person name="San Lucas F."/>
            <person name="Warren J."/>
            <person name="Zhang J."/>
            <person name="Zhao Z."/>
            <person name="Zhou C."/>
            <person name="Zhu D."/>
            <person name="Lee S."/>
            <person name="Bess C."/>
            <person name="Blankenburg K."/>
            <person name="Forbes L."/>
            <person name="Fu Q."/>
            <person name="Gubbala S."/>
            <person name="Hirani K."/>
            <person name="Jayaseelan J.C."/>
            <person name="Lara F."/>
            <person name="Munidasa M."/>
            <person name="Palculict T."/>
            <person name="Patil S."/>
            <person name="Pu L.-L."/>
            <person name="Saada N."/>
            <person name="Tang L."/>
            <person name="Weissenberger G."/>
            <person name="Zhu Y."/>
            <person name="Hemphill L."/>
            <person name="Shang Y."/>
            <person name="Youmans B."/>
            <person name="Ayvaz T."/>
            <person name="Ross M."/>
            <person name="Santibanez J."/>
            <person name="Aqrawi P."/>
            <person name="Gross S."/>
            <person name="Joshi V."/>
            <person name="Fowler G."/>
            <person name="Nazareth L."/>
            <person name="Reid J."/>
            <person name="Worley K."/>
            <person name="Petrosino J."/>
            <person name="Highlander S."/>
            <person name="Gibbs R."/>
        </authorList>
    </citation>
    <scope>NUCLEOTIDE SEQUENCE [LARGE SCALE GENOMIC DNA]</scope>
    <source>
        <strain evidence="8">ATCC 33269</strain>
    </source>
</reference>
<keyword evidence="3" id="KW-0949">S-adenosyl-L-methionine</keyword>
<dbReference type="AlphaFoldDB" id="E7RS83"/>
<dbReference type="EC" id="1.97.1.4" evidence="8"/>
<dbReference type="GO" id="GO:0051539">
    <property type="term" value="F:4 iron, 4 sulfur cluster binding"/>
    <property type="evidence" value="ECO:0007669"/>
    <property type="project" value="UniProtKB-KW"/>
</dbReference>
<keyword evidence="5" id="KW-0408">Iron</keyword>
<dbReference type="eggNOG" id="COG1180">
    <property type="taxonomic scope" value="Bacteria"/>
</dbReference>
<feature type="domain" description="Radical SAM core" evidence="7">
    <location>
        <begin position="26"/>
        <end position="214"/>
    </location>
</feature>
<dbReference type="PROSITE" id="PS51918">
    <property type="entry name" value="RADICAL_SAM"/>
    <property type="match status" value="1"/>
</dbReference>
<comment type="caution">
    <text evidence="8">The sequence shown here is derived from an EMBL/GenBank/DDBJ whole genome shotgun (WGS) entry which is preliminary data.</text>
</comment>
<evidence type="ECO:0000259" key="7">
    <source>
        <dbReference type="PROSITE" id="PS51918"/>
    </source>
</evidence>
<evidence type="ECO:0000256" key="6">
    <source>
        <dbReference type="ARBA" id="ARBA00023014"/>
    </source>
</evidence>
<dbReference type="HOGENOM" id="CLU_1298823_0_0_10"/>
<keyword evidence="4" id="KW-0479">Metal-binding</keyword>
<keyword evidence="8" id="KW-0560">Oxidoreductase</keyword>
<accession>E7RS83</accession>
<keyword evidence="9" id="KW-1185">Reference proteome</keyword>